<dbReference type="OrthoDB" id="87832at2157"/>
<dbReference type="Proteomes" id="UP000000536">
    <property type="component" value="Chromosome"/>
</dbReference>
<sequence>MKETKEPLAKFQAKMNKDGRVSLPKQIKDVLELESDDYLKVIIRKIKAKKDEGIIYVYGQEFAILRVGVRGYVVVPQKVRRQLKLKPDDSVEIVILDYYPSTTDPQNIGKLTEATRFKYLFSPETGDPNGTRKYAEVVS</sequence>
<keyword evidence="3" id="KW-1185">Reference proteome</keyword>
<gene>
    <name evidence="2" type="ordered locus">TK0405</name>
</gene>
<evidence type="ECO:0000313" key="2">
    <source>
        <dbReference type="EMBL" id="BAD84594.1"/>
    </source>
</evidence>
<dbReference type="PATRIC" id="fig|69014.16.peg.399"/>
<dbReference type="InterPro" id="IPR007159">
    <property type="entry name" value="SpoVT-AbrB_dom"/>
</dbReference>
<organism evidence="2 3">
    <name type="scientific">Thermococcus kodakarensis (strain ATCC BAA-918 / JCM 12380 / KOD1)</name>
    <name type="common">Pyrococcus kodakaraensis (strain KOD1)</name>
    <dbReference type="NCBI Taxonomy" id="69014"/>
    <lineage>
        <taxon>Archaea</taxon>
        <taxon>Methanobacteriati</taxon>
        <taxon>Methanobacteriota</taxon>
        <taxon>Thermococci</taxon>
        <taxon>Thermococcales</taxon>
        <taxon>Thermococcaceae</taxon>
        <taxon>Thermococcus</taxon>
    </lineage>
</organism>
<dbReference type="eggNOG" id="arCOG03936">
    <property type="taxonomic scope" value="Archaea"/>
</dbReference>
<dbReference type="InterPro" id="IPR037914">
    <property type="entry name" value="SpoVT-AbrB_sf"/>
</dbReference>
<reference evidence="2 3" key="1">
    <citation type="journal article" date="2005" name="Genome Res.">
        <title>Complete genome sequence of the hyperthermophilic archaeon Thermococcus kodakaraensis KOD1 and comparison with Pyrococcus genomes.</title>
        <authorList>
            <person name="Fukui T."/>
            <person name="Atomi H."/>
            <person name="Kanai T."/>
            <person name="Matsumi R."/>
            <person name="Fujiwara S."/>
            <person name="Imanaka T."/>
        </authorList>
    </citation>
    <scope>NUCLEOTIDE SEQUENCE [LARGE SCALE GENOMIC DNA]</scope>
    <source>
        <strain evidence="3">ATCC BAA-918 / JCM 12380 / KOD1</strain>
    </source>
</reference>
<dbReference type="GO" id="GO:0003677">
    <property type="term" value="F:DNA binding"/>
    <property type="evidence" value="ECO:0007669"/>
    <property type="project" value="InterPro"/>
</dbReference>
<evidence type="ECO:0000259" key="1">
    <source>
        <dbReference type="SMART" id="SM00966"/>
    </source>
</evidence>
<dbReference type="STRING" id="69014.TK0405"/>
<dbReference type="SMART" id="SM00966">
    <property type="entry name" value="SpoVT_AbrB"/>
    <property type="match status" value="2"/>
</dbReference>
<dbReference type="SUPFAM" id="SSF89447">
    <property type="entry name" value="AbrB/MazE/MraZ-like"/>
    <property type="match status" value="2"/>
</dbReference>
<dbReference type="Gene3D" id="2.10.260.10">
    <property type="match status" value="1"/>
</dbReference>
<feature type="domain" description="SpoVT-AbrB" evidence="1">
    <location>
        <begin position="65"/>
        <end position="106"/>
    </location>
</feature>
<protein>
    <submittedName>
        <fullName evidence="2">Predicted transcription regulator, SpoVT/AbrB family</fullName>
    </submittedName>
</protein>
<dbReference type="KEGG" id="tko:TK0405"/>
<name>Q5JD22_THEKO</name>
<dbReference type="RefSeq" id="WP_011249360.1">
    <property type="nucleotide sequence ID" value="NC_006624.1"/>
</dbReference>
<dbReference type="InParanoid" id="Q5JD22"/>
<dbReference type="EMBL" id="AP006878">
    <property type="protein sequence ID" value="BAD84594.1"/>
    <property type="molecule type" value="Genomic_DNA"/>
</dbReference>
<feature type="domain" description="SpoVT-AbrB" evidence="1">
    <location>
        <begin position="13"/>
        <end position="51"/>
    </location>
</feature>
<proteinExistence type="predicted"/>
<dbReference type="EnsemblBacteria" id="BAD84594">
    <property type="protein sequence ID" value="BAD84594"/>
    <property type="gene ID" value="TK0405"/>
</dbReference>
<dbReference type="HOGENOM" id="CLU_149113_1_0_2"/>
<accession>Q5JD22</accession>
<dbReference type="GeneID" id="78446913"/>
<dbReference type="AlphaFoldDB" id="Q5JD22"/>
<evidence type="ECO:0000313" key="3">
    <source>
        <dbReference type="Proteomes" id="UP000000536"/>
    </source>
</evidence>
<dbReference type="PhylomeDB" id="Q5JD22"/>